<dbReference type="PANTHER" id="PTHR48013">
    <property type="entry name" value="DUAL SPECIFICITY MITOGEN-ACTIVATED PROTEIN KINASE KINASE 5-RELATED"/>
    <property type="match status" value="1"/>
</dbReference>
<dbReference type="SUPFAM" id="SSF56112">
    <property type="entry name" value="Protein kinase-like (PK-like)"/>
    <property type="match status" value="1"/>
</dbReference>
<protein>
    <recommendedName>
        <fullName evidence="8">mitogen-activated protein kinase kinase</fullName>
        <ecNumber evidence="8">2.7.12.2</ecNumber>
    </recommendedName>
</protein>
<dbReference type="GO" id="GO:0051707">
    <property type="term" value="P:response to other organism"/>
    <property type="evidence" value="ECO:0007669"/>
    <property type="project" value="UniProtKB-ARBA"/>
</dbReference>
<organism evidence="13 14">
    <name type="scientific">Acacia crassicarpa</name>
    <name type="common">northern wattle</name>
    <dbReference type="NCBI Taxonomy" id="499986"/>
    <lineage>
        <taxon>Eukaryota</taxon>
        <taxon>Viridiplantae</taxon>
        <taxon>Streptophyta</taxon>
        <taxon>Embryophyta</taxon>
        <taxon>Tracheophyta</taxon>
        <taxon>Spermatophyta</taxon>
        <taxon>Magnoliopsida</taxon>
        <taxon>eudicotyledons</taxon>
        <taxon>Gunneridae</taxon>
        <taxon>Pentapetalae</taxon>
        <taxon>rosids</taxon>
        <taxon>fabids</taxon>
        <taxon>Fabales</taxon>
        <taxon>Fabaceae</taxon>
        <taxon>Caesalpinioideae</taxon>
        <taxon>mimosoid clade</taxon>
        <taxon>Acacieae</taxon>
        <taxon>Acacia</taxon>
    </lineage>
</organism>
<keyword evidence="3" id="KW-0808">Transferase</keyword>
<evidence type="ECO:0000256" key="1">
    <source>
        <dbReference type="ARBA" id="ARBA00022527"/>
    </source>
</evidence>
<dbReference type="FunFam" id="1.10.510.10:FF:000350">
    <property type="entry name" value="Mitogen-activated protein kinase 2"/>
    <property type="match status" value="1"/>
</dbReference>
<dbReference type="PANTHER" id="PTHR48013:SF9">
    <property type="entry name" value="DUAL SPECIFICITY MITOGEN-ACTIVATED PROTEIN KINASE KINASE 5"/>
    <property type="match status" value="1"/>
</dbReference>
<comment type="catalytic activity">
    <reaction evidence="9">
        <text>L-seryl-[protein] + ATP = O-phospho-L-seryl-[protein] + ADP + H(+)</text>
        <dbReference type="Rhea" id="RHEA:17989"/>
        <dbReference type="Rhea" id="RHEA-COMP:9863"/>
        <dbReference type="Rhea" id="RHEA-COMP:11604"/>
        <dbReference type="ChEBI" id="CHEBI:15378"/>
        <dbReference type="ChEBI" id="CHEBI:29999"/>
        <dbReference type="ChEBI" id="CHEBI:30616"/>
        <dbReference type="ChEBI" id="CHEBI:83421"/>
        <dbReference type="ChEBI" id="CHEBI:456216"/>
        <dbReference type="EC" id="2.7.12.2"/>
    </reaction>
</comment>
<dbReference type="GO" id="GO:0004708">
    <property type="term" value="F:MAP kinase kinase activity"/>
    <property type="evidence" value="ECO:0007669"/>
    <property type="project" value="UniProtKB-EC"/>
</dbReference>
<dbReference type="CDD" id="cd06623">
    <property type="entry name" value="PKc_MAPKK_plant_like"/>
    <property type="match status" value="1"/>
</dbReference>
<dbReference type="InterPro" id="IPR000719">
    <property type="entry name" value="Prot_kinase_dom"/>
</dbReference>
<name>A0AAE1TFN7_9FABA</name>
<proteinExistence type="inferred from homology"/>
<accession>A0AAE1TFN7</accession>
<keyword evidence="1" id="KW-0723">Serine/threonine-protein kinase</keyword>
<keyword evidence="6" id="KW-0067">ATP-binding</keyword>
<dbReference type="EC" id="2.7.12.2" evidence="8"/>
<dbReference type="GO" id="GO:0004674">
    <property type="term" value="F:protein serine/threonine kinase activity"/>
    <property type="evidence" value="ECO:0007669"/>
    <property type="project" value="UniProtKB-KW"/>
</dbReference>
<comment type="catalytic activity">
    <reaction evidence="11">
        <text>L-tyrosyl-[protein] + ATP = O-phospho-L-tyrosyl-[protein] + ADP + H(+)</text>
        <dbReference type="Rhea" id="RHEA:10596"/>
        <dbReference type="Rhea" id="RHEA-COMP:10136"/>
        <dbReference type="Rhea" id="RHEA-COMP:20101"/>
        <dbReference type="ChEBI" id="CHEBI:15378"/>
        <dbReference type="ChEBI" id="CHEBI:30616"/>
        <dbReference type="ChEBI" id="CHEBI:46858"/>
        <dbReference type="ChEBI" id="CHEBI:61978"/>
        <dbReference type="ChEBI" id="CHEBI:456216"/>
        <dbReference type="EC" id="2.7.12.2"/>
    </reaction>
</comment>
<evidence type="ECO:0000313" key="14">
    <source>
        <dbReference type="Proteomes" id="UP001293593"/>
    </source>
</evidence>
<evidence type="ECO:0000256" key="3">
    <source>
        <dbReference type="ARBA" id="ARBA00022679"/>
    </source>
</evidence>
<reference evidence="13" key="1">
    <citation type="submission" date="2023-10" db="EMBL/GenBank/DDBJ databases">
        <title>Chromosome-level genome of the transformable northern wattle, Acacia crassicarpa.</title>
        <authorList>
            <person name="Massaro I."/>
            <person name="Sinha N.R."/>
            <person name="Poethig S."/>
            <person name="Leichty A.R."/>
        </authorList>
    </citation>
    <scope>NUCLEOTIDE SEQUENCE</scope>
    <source>
        <strain evidence="13">Acra3RX</strain>
        <tissue evidence="13">Leaf</tissue>
    </source>
</reference>
<evidence type="ECO:0000256" key="5">
    <source>
        <dbReference type="ARBA" id="ARBA00022777"/>
    </source>
</evidence>
<evidence type="ECO:0000313" key="13">
    <source>
        <dbReference type="EMBL" id="KAK4283353.1"/>
    </source>
</evidence>
<evidence type="ECO:0000256" key="6">
    <source>
        <dbReference type="ARBA" id="ARBA00022840"/>
    </source>
</evidence>
<evidence type="ECO:0000256" key="2">
    <source>
        <dbReference type="ARBA" id="ARBA00022553"/>
    </source>
</evidence>
<evidence type="ECO:0000256" key="10">
    <source>
        <dbReference type="ARBA" id="ARBA00049299"/>
    </source>
</evidence>
<dbReference type="AlphaFoldDB" id="A0AAE1TFN7"/>
<dbReference type="PROSITE" id="PS50011">
    <property type="entry name" value="PROTEIN_KINASE_DOM"/>
    <property type="match status" value="1"/>
</dbReference>
<comment type="catalytic activity">
    <reaction evidence="10">
        <text>L-threonyl-[protein] + ATP = O-phospho-L-threonyl-[protein] + ADP + H(+)</text>
        <dbReference type="Rhea" id="RHEA:46608"/>
        <dbReference type="Rhea" id="RHEA-COMP:11060"/>
        <dbReference type="Rhea" id="RHEA-COMP:11605"/>
        <dbReference type="ChEBI" id="CHEBI:15378"/>
        <dbReference type="ChEBI" id="CHEBI:30013"/>
        <dbReference type="ChEBI" id="CHEBI:30616"/>
        <dbReference type="ChEBI" id="CHEBI:61977"/>
        <dbReference type="ChEBI" id="CHEBI:456216"/>
        <dbReference type="EC" id="2.7.12.2"/>
    </reaction>
</comment>
<dbReference type="InterPro" id="IPR008271">
    <property type="entry name" value="Ser/Thr_kinase_AS"/>
</dbReference>
<dbReference type="Gene3D" id="3.30.200.20">
    <property type="entry name" value="Phosphorylase Kinase, domain 1"/>
    <property type="match status" value="1"/>
</dbReference>
<dbReference type="Proteomes" id="UP001293593">
    <property type="component" value="Unassembled WGS sequence"/>
</dbReference>
<dbReference type="Pfam" id="PF00069">
    <property type="entry name" value="Pkinase"/>
    <property type="match status" value="1"/>
</dbReference>
<evidence type="ECO:0000256" key="11">
    <source>
        <dbReference type="ARBA" id="ARBA00051693"/>
    </source>
</evidence>
<dbReference type="EMBL" id="JAWXYG010000001">
    <property type="protein sequence ID" value="KAK4283353.1"/>
    <property type="molecule type" value="Genomic_DNA"/>
</dbReference>
<gene>
    <name evidence="13" type="ORF">QN277_000311</name>
</gene>
<keyword evidence="5" id="KW-0418">Kinase</keyword>
<evidence type="ECO:0000256" key="7">
    <source>
        <dbReference type="ARBA" id="ARBA00038035"/>
    </source>
</evidence>
<evidence type="ECO:0000259" key="12">
    <source>
        <dbReference type="PROSITE" id="PS50011"/>
    </source>
</evidence>
<sequence length="306" mass="34147">MADFSSKHCRPNLRLNVPKRSPCIDIPTLSSSSEGDLILDDVEKLQVLGHGNSGIVYQVRHKRTSYVHALKVVHAYFDPMTLRSVRREIDILRRTDSPNIVQFHGSFEAPSGDVGILLEHMDLGTLDTLLKNKGPFSESQVVAVARQVLAGLSYLHENKIVHRDIKPSNLLVNQNMEVKISDFGVSKVLSRTLDTCDSYVGTGAYMSPERFNPDSCGGNYNGYAADIWSLGLTLFELYVGRFPLLPAGQRPEWAALMCAICFNDPPALPESASDEFRSFMECCLKKESSERWTASQLLNHPFLSQQ</sequence>
<dbReference type="SMART" id="SM00220">
    <property type="entry name" value="S_TKc"/>
    <property type="match status" value="1"/>
</dbReference>
<evidence type="ECO:0000256" key="9">
    <source>
        <dbReference type="ARBA" id="ARBA00049014"/>
    </source>
</evidence>
<dbReference type="GO" id="GO:0006950">
    <property type="term" value="P:response to stress"/>
    <property type="evidence" value="ECO:0007669"/>
    <property type="project" value="UniProtKB-ARBA"/>
</dbReference>
<feature type="domain" description="Protein kinase" evidence="12">
    <location>
        <begin position="42"/>
        <end position="303"/>
    </location>
</feature>
<evidence type="ECO:0000256" key="4">
    <source>
        <dbReference type="ARBA" id="ARBA00022741"/>
    </source>
</evidence>
<comment type="similarity">
    <text evidence="7">Belongs to the protein kinase superfamily. STE Ser/Thr protein kinase family. MAP kinase kinase subfamily.</text>
</comment>
<dbReference type="InterPro" id="IPR011009">
    <property type="entry name" value="Kinase-like_dom_sf"/>
</dbReference>
<keyword evidence="4" id="KW-0547">Nucleotide-binding</keyword>
<dbReference type="PROSITE" id="PS00108">
    <property type="entry name" value="PROTEIN_KINASE_ST"/>
    <property type="match status" value="1"/>
</dbReference>
<keyword evidence="2" id="KW-0597">Phosphoprotein</keyword>
<keyword evidence="14" id="KW-1185">Reference proteome</keyword>
<evidence type="ECO:0000256" key="8">
    <source>
        <dbReference type="ARBA" id="ARBA00038999"/>
    </source>
</evidence>
<comment type="caution">
    <text evidence="13">The sequence shown here is derived from an EMBL/GenBank/DDBJ whole genome shotgun (WGS) entry which is preliminary data.</text>
</comment>
<dbReference type="Gene3D" id="1.10.510.10">
    <property type="entry name" value="Transferase(Phosphotransferase) domain 1"/>
    <property type="match status" value="1"/>
</dbReference>
<dbReference type="GO" id="GO:0005524">
    <property type="term" value="F:ATP binding"/>
    <property type="evidence" value="ECO:0007669"/>
    <property type="project" value="UniProtKB-KW"/>
</dbReference>